<accession>F9WHZ4</accession>
<reference evidence="1 2" key="2">
    <citation type="journal article" date="2012" name="Proc. Natl. Acad. Sci. U.S.A.">
        <title>Antigenic diversity is generated by distinct evolutionary mechanisms in African trypanosome species.</title>
        <authorList>
            <person name="Jackson A.P."/>
            <person name="Berry A."/>
            <person name="Aslett M."/>
            <person name="Allison H.C."/>
            <person name="Burton P."/>
            <person name="Vavrova-Anderson J."/>
            <person name="Brown R."/>
            <person name="Browne H."/>
            <person name="Corton N."/>
            <person name="Hauser H."/>
            <person name="Gamble J."/>
            <person name="Gilderthorp R."/>
            <person name="Marcello L."/>
            <person name="McQuillan J."/>
            <person name="Otto T.D."/>
            <person name="Quail M.A."/>
            <person name="Sanders M.J."/>
            <person name="van Tonder A."/>
            <person name="Ginger M.L."/>
            <person name="Field M.C."/>
            <person name="Barry J.D."/>
            <person name="Hertz-Fowler C."/>
            <person name="Berriman M."/>
        </authorList>
    </citation>
    <scope>NUCLEOTIDE SEQUENCE [LARGE SCALE GENOMIC DNA]</scope>
    <source>
        <strain evidence="1 2">IL3000</strain>
    </source>
</reference>
<dbReference type="Proteomes" id="UP000000702">
    <property type="component" value="Unassembled WGS sequence"/>
</dbReference>
<dbReference type="OMA" id="WVVCAGH"/>
<dbReference type="InterPro" id="IPR051279">
    <property type="entry name" value="PP1-Reg/Actin-Interact_Protein"/>
</dbReference>
<comment type="caution">
    <text evidence="1">The sequence shown here is derived from an EMBL/GenBank/DDBJ whole genome shotgun (WGS) entry which is preliminary data.</text>
</comment>
<dbReference type="AlphaFoldDB" id="F9WHZ4"/>
<gene>
    <name evidence="1" type="ORF">TCIL3000_0_18210</name>
</gene>
<protein>
    <submittedName>
        <fullName evidence="1">WGS project CAEQ00000000 data, annotated contig 710</fullName>
    </submittedName>
</protein>
<dbReference type="Gene3D" id="3.80.10.10">
    <property type="entry name" value="Ribonuclease Inhibitor"/>
    <property type="match status" value="1"/>
</dbReference>
<proteinExistence type="predicted"/>
<sequence>MFVSTEACHQGVEFPCKAIDDIDHGRCLELFFQQYAQHCRESGIDMSSKALNAATEMQSTYSTPDSCKYVLNAVVLDGVGVRALFAALTVLPLAVLDLSDCYLGDTGMRVLAEVLSTSTRLVCSLRTIKLRGIGLNDGSSLASLIMILPHLRFIDISSNRLGTQPSGFSLLCKVMGNHPHLQEVHLNDNMISGCCKVCVCAIAEWIVVAGRTCMLQHVDLRFNALGLHTGGFYHSLIDGKEERRGIYGFHPLVDALLLNNALEVFDVRHNGLACDVLDAVGAKLAVNKRTKGVLLELNNL</sequence>
<reference evidence="2" key="1">
    <citation type="submission" date="2011-07" db="EMBL/GenBank/DDBJ databases">
        <title>Divergent evolution of antigenic variation in African trypanosomes.</title>
        <authorList>
            <person name="Jackson A.P."/>
            <person name="Berry A."/>
            <person name="Allison H.C."/>
            <person name="Burton P."/>
            <person name="Anderson J."/>
            <person name="Aslett M."/>
            <person name="Brown R."/>
            <person name="Corton N."/>
            <person name="Harris D."/>
            <person name="Hauser H."/>
            <person name="Gamble J."/>
            <person name="Gilderthorp R."/>
            <person name="McQuillan J."/>
            <person name="Quail M.A."/>
            <person name="Sanders M."/>
            <person name="Van Tonder A."/>
            <person name="Ginger M.L."/>
            <person name="Donelson J.E."/>
            <person name="Field M.C."/>
            <person name="Barry J.D."/>
            <person name="Berriman M."/>
            <person name="Hertz-Fowler C."/>
        </authorList>
    </citation>
    <scope>NUCLEOTIDE SEQUENCE [LARGE SCALE GENOMIC DNA]</scope>
    <source>
        <strain evidence="2">IL3000</strain>
    </source>
</reference>
<dbReference type="Pfam" id="PF00560">
    <property type="entry name" value="LRR_1"/>
    <property type="match status" value="1"/>
</dbReference>
<evidence type="ECO:0000313" key="1">
    <source>
        <dbReference type="EMBL" id="CCD16939.1"/>
    </source>
</evidence>
<name>F9WHZ4_TRYCI</name>
<dbReference type="PANTHER" id="PTHR24112">
    <property type="entry name" value="LEUCINE-RICH REPEAT, ISOFORM F-RELATED"/>
    <property type="match status" value="1"/>
</dbReference>
<dbReference type="InterPro" id="IPR032675">
    <property type="entry name" value="LRR_dom_sf"/>
</dbReference>
<organism evidence="1 2">
    <name type="scientific">Trypanosoma congolense (strain IL3000)</name>
    <dbReference type="NCBI Taxonomy" id="1068625"/>
    <lineage>
        <taxon>Eukaryota</taxon>
        <taxon>Discoba</taxon>
        <taxon>Euglenozoa</taxon>
        <taxon>Kinetoplastea</taxon>
        <taxon>Metakinetoplastina</taxon>
        <taxon>Trypanosomatida</taxon>
        <taxon>Trypanosomatidae</taxon>
        <taxon>Trypanosoma</taxon>
        <taxon>Nannomonas</taxon>
    </lineage>
</organism>
<dbReference type="Pfam" id="PF13516">
    <property type="entry name" value="LRR_6"/>
    <property type="match status" value="1"/>
</dbReference>
<evidence type="ECO:0000313" key="2">
    <source>
        <dbReference type="Proteomes" id="UP000000702"/>
    </source>
</evidence>
<dbReference type="SUPFAM" id="SSF52047">
    <property type="entry name" value="RNI-like"/>
    <property type="match status" value="1"/>
</dbReference>
<dbReference type="VEuPathDB" id="TriTrypDB:TcIL3000_0_18210"/>
<dbReference type="InterPro" id="IPR001611">
    <property type="entry name" value="Leu-rich_rpt"/>
</dbReference>
<dbReference type="EMBL" id="CAEQ01002503">
    <property type="protein sequence ID" value="CCD16939.1"/>
    <property type="molecule type" value="Genomic_DNA"/>
</dbReference>
<keyword evidence="2" id="KW-1185">Reference proteome</keyword>